<accession>A0A1I8FDW3</accession>
<evidence type="ECO:0000256" key="1">
    <source>
        <dbReference type="SAM" id="MobiDB-lite"/>
    </source>
</evidence>
<proteinExistence type="predicted"/>
<feature type="region of interest" description="Disordered" evidence="1">
    <location>
        <begin position="1"/>
        <end position="20"/>
    </location>
</feature>
<evidence type="ECO:0000313" key="2">
    <source>
        <dbReference type="Proteomes" id="UP000095280"/>
    </source>
</evidence>
<reference evidence="3" key="1">
    <citation type="submission" date="2016-11" db="UniProtKB">
        <authorList>
            <consortium name="WormBaseParasite"/>
        </authorList>
    </citation>
    <scope>IDENTIFICATION</scope>
</reference>
<sequence>SLQVASAGGGSIDAQHAKKQRRRAGERLTFELLQGGLVDLPSRCGACSSVLDQFCDIDEVPQLHTTKVFWLYMSGRHVNKALPQAGKQQEVLLHRSAPERRNGASLWISTSRTLQSYESGRCTLAAAASGLDLHVLDFEGRLTDIVINRSGIELR</sequence>
<evidence type="ECO:0000313" key="3">
    <source>
        <dbReference type="WBParaSite" id="maker-unitig_30059-snap-gene-0.2-mRNA-1"/>
    </source>
</evidence>
<dbReference type="WBParaSite" id="maker-unitig_30059-snap-gene-0.2-mRNA-1">
    <property type="protein sequence ID" value="maker-unitig_30059-snap-gene-0.2-mRNA-1"/>
    <property type="gene ID" value="maker-unitig_30059-snap-gene-0.2"/>
</dbReference>
<protein>
    <submittedName>
        <fullName evidence="3">MMS1_N domain-containing protein</fullName>
    </submittedName>
</protein>
<dbReference type="AlphaFoldDB" id="A0A1I8FDW3"/>
<dbReference type="Proteomes" id="UP000095280">
    <property type="component" value="Unplaced"/>
</dbReference>
<name>A0A1I8FDW3_9PLAT</name>
<organism evidence="2 3">
    <name type="scientific">Macrostomum lignano</name>
    <dbReference type="NCBI Taxonomy" id="282301"/>
    <lineage>
        <taxon>Eukaryota</taxon>
        <taxon>Metazoa</taxon>
        <taxon>Spiralia</taxon>
        <taxon>Lophotrochozoa</taxon>
        <taxon>Platyhelminthes</taxon>
        <taxon>Rhabditophora</taxon>
        <taxon>Macrostomorpha</taxon>
        <taxon>Macrostomida</taxon>
        <taxon>Macrostomidae</taxon>
        <taxon>Macrostomum</taxon>
    </lineage>
</organism>
<keyword evidence="2" id="KW-1185">Reference proteome</keyword>